<dbReference type="Proteomes" id="UP000655366">
    <property type="component" value="Unassembled WGS sequence"/>
</dbReference>
<dbReference type="GO" id="GO:0016746">
    <property type="term" value="F:acyltransferase activity"/>
    <property type="evidence" value="ECO:0007669"/>
    <property type="project" value="InterPro"/>
</dbReference>
<sequence>MAQKITIHLLDDLDGTTASETIQFGLDKVSYEIDLTEENAQKIRDALAPFIAAARTKPVAAARKPSTGGPDTKNVRRWALANGMNVNPRGRIKSDIVEKFLAAQAA</sequence>
<comment type="caution">
    <text evidence="4">The sequence shown here is derived from an EMBL/GenBank/DDBJ whole genome shotgun (WGS) entry which is preliminary data.</text>
</comment>
<dbReference type="Gene3D" id="4.10.320.10">
    <property type="entry name" value="E3-binding domain"/>
    <property type="match status" value="1"/>
</dbReference>
<dbReference type="Pfam" id="PF11774">
    <property type="entry name" value="Lsr2"/>
    <property type="match status" value="1"/>
</dbReference>
<dbReference type="InterPro" id="IPR024412">
    <property type="entry name" value="Lsr2_dim_dom"/>
</dbReference>
<keyword evidence="5" id="KW-1185">Reference proteome</keyword>
<dbReference type="Gene3D" id="3.30.60.230">
    <property type="entry name" value="Lsr2, dimerization domain"/>
    <property type="match status" value="1"/>
</dbReference>
<dbReference type="InterPro" id="IPR042261">
    <property type="entry name" value="Lsr2-like_dimerization"/>
</dbReference>
<evidence type="ECO:0000259" key="2">
    <source>
        <dbReference type="Pfam" id="PF11774"/>
    </source>
</evidence>
<accession>A0A931G3L2</accession>
<feature type="domain" description="Lsr2 DNA-binding" evidence="3">
    <location>
        <begin position="68"/>
        <end position="103"/>
    </location>
</feature>
<reference evidence="4 5" key="1">
    <citation type="submission" date="2020-11" db="EMBL/GenBank/DDBJ databases">
        <title>Arthrobacter antarcticus sp. nov., isolated from Antarctic Soil.</title>
        <authorList>
            <person name="Li J."/>
        </authorList>
    </citation>
    <scope>NUCLEOTIDE SEQUENCE [LARGE SCALE GENOMIC DNA]</scope>
    <source>
        <strain evidence="4 5">Z1-20</strain>
    </source>
</reference>
<dbReference type="EMBL" id="JADNYM010000005">
    <property type="protein sequence ID" value="MBG0738791.1"/>
    <property type="molecule type" value="Genomic_DNA"/>
</dbReference>
<dbReference type="Pfam" id="PF23359">
    <property type="entry name" value="Lsr2_DNA-bd"/>
    <property type="match status" value="1"/>
</dbReference>
<evidence type="ECO:0000256" key="1">
    <source>
        <dbReference type="ARBA" id="ARBA00023125"/>
    </source>
</evidence>
<gene>
    <name evidence="4" type="ORF">IV500_05075</name>
</gene>
<dbReference type="GO" id="GO:0003677">
    <property type="term" value="F:DNA binding"/>
    <property type="evidence" value="ECO:0007669"/>
    <property type="project" value="UniProtKB-KW"/>
</dbReference>
<feature type="domain" description="Lsr2 dimerization" evidence="2">
    <location>
        <begin position="1"/>
        <end position="56"/>
    </location>
</feature>
<proteinExistence type="predicted"/>
<keyword evidence="1" id="KW-0238">DNA-binding</keyword>
<name>A0A931G3L2_9MICC</name>
<dbReference type="InterPro" id="IPR055370">
    <property type="entry name" value="Lsr2_DNA-bd"/>
</dbReference>
<dbReference type="InterPro" id="IPR036625">
    <property type="entry name" value="E3-bd_dom_sf"/>
</dbReference>
<dbReference type="AlphaFoldDB" id="A0A931G3L2"/>
<dbReference type="RefSeq" id="WP_196395727.1">
    <property type="nucleotide sequence ID" value="NZ_JADNYM010000005.1"/>
</dbReference>
<evidence type="ECO:0000313" key="5">
    <source>
        <dbReference type="Proteomes" id="UP000655366"/>
    </source>
</evidence>
<protein>
    <submittedName>
        <fullName evidence="4">Lsr2 family protein</fullName>
    </submittedName>
</protein>
<organism evidence="4 5">
    <name type="scientific">Arthrobacter terrae</name>
    <dbReference type="NCBI Taxonomy" id="2935737"/>
    <lineage>
        <taxon>Bacteria</taxon>
        <taxon>Bacillati</taxon>
        <taxon>Actinomycetota</taxon>
        <taxon>Actinomycetes</taxon>
        <taxon>Micrococcales</taxon>
        <taxon>Micrococcaceae</taxon>
        <taxon>Arthrobacter</taxon>
    </lineage>
</organism>
<evidence type="ECO:0000259" key="3">
    <source>
        <dbReference type="Pfam" id="PF23359"/>
    </source>
</evidence>
<evidence type="ECO:0000313" key="4">
    <source>
        <dbReference type="EMBL" id="MBG0738791.1"/>
    </source>
</evidence>